<evidence type="ECO:0000256" key="11">
    <source>
        <dbReference type="ARBA" id="ARBA00023117"/>
    </source>
</evidence>
<dbReference type="GO" id="GO:0005654">
    <property type="term" value="C:nucleoplasm"/>
    <property type="evidence" value="ECO:0007669"/>
    <property type="project" value="UniProtKB-ARBA"/>
</dbReference>
<evidence type="ECO:0000256" key="13">
    <source>
        <dbReference type="ARBA" id="ARBA00023163"/>
    </source>
</evidence>
<dbReference type="Gene3D" id="3.40.50.300">
    <property type="entry name" value="P-loop containing nucleotide triphosphate hydrolases"/>
    <property type="match status" value="2"/>
</dbReference>
<keyword evidence="9" id="KW-0805">Transcription regulation</keyword>
<dbReference type="InterPro" id="IPR018359">
    <property type="entry name" value="Bromodomain_CS"/>
</dbReference>
<dbReference type="InterPro" id="IPR027417">
    <property type="entry name" value="P-loop_NTPase"/>
</dbReference>
<keyword evidence="14" id="KW-0539">Nucleus</keyword>
<evidence type="ECO:0000256" key="10">
    <source>
        <dbReference type="ARBA" id="ARBA00023054"/>
    </source>
</evidence>
<keyword evidence="6" id="KW-0378">Hydrolase</keyword>
<dbReference type="InterPro" id="IPR003960">
    <property type="entry name" value="ATPase_AAA_CS"/>
</dbReference>
<evidence type="ECO:0000259" key="19">
    <source>
        <dbReference type="PROSITE" id="PS50014"/>
    </source>
</evidence>
<dbReference type="GO" id="GO:0003682">
    <property type="term" value="F:chromatin binding"/>
    <property type="evidence" value="ECO:0007669"/>
    <property type="project" value="TreeGrafter"/>
</dbReference>
<evidence type="ECO:0000256" key="8">
    <source>
        <dbReference type="ARBA" id="ARBA00022843"/>
    </source>
</evidence>
<dbReference type="PRINTS" id="PR00503">
    <property type="entry name" value="BROMODOMAIN"/>
</dbReference>
<dbReference type="GO" id="GO:0006334">
    <property type="term" value="P:nucleosome assembly"/>
    <property type="evidence" value="ECO:0007669"/>
    <property type="project" value="TreeGrafter"/>
</dbReference>
<dbReference type="PANTHER" id="PTHR23069">
    <property type="entry name" value="AAA DOMAIN-CONTAINING"/>
    <property type="match status" value="1"/>
</dbReference>
<comment type="catalytic activity">
    <reaction evidence="15">
        <text>ATP + H2O = ADP + phosphate + H(+)</text>
        <dbReference type="Rhea" id="RHEA:13065"/>
        <dbReference type="ChEBI" id="CHEBI:15377"/>
        <dbReference type="ChEBI" id="CHEBI:15378"/>
        <dbReference type="ChEBI" id="CHEBI:30616"/>
        <dbReference type="ChEBI" id="CHEBI:43474"/>
        <dbReference type="ChEBI" id="CHEBI:456216"/>
    </reaction>
</comment>
<reference evidence="20" key="1">
    <citation type="submission" date="2020-07" db="EMBL/GenBank/DDBJ databases">
        <title>A long reads based de novo assembly of the rainbow trout Arlee double haploid line genome.</title>
        <authorList>
            <person name="Gao G."/>
            <person name="Palti Y."/>
        </authorList>
    </citation>
    <scope>NUCLEOTIDE SEQUENCE [LARGE SCALE GENOMIC DNA]</scope>
</reference>
<dbReference type="GO" id="GO:0042393">
    <property type="term" value="F:histone binding"/>
    <property type="evidence" value="ECO:0007669"/>
    <property type="project" value="TreeGrafter"/>
</dbReference>
<feature type="compositionally biased region" description="Acidic residues" evidence="18">
    <location>
        <begin position="14"/>
        <end position="34"/>
    </location>
</feature>
<keyword evidence="10" id="KW-0175">Coiled coil</keyword>
<evidence type="ECO:0000313" key="20">
    <source>
        <dbReference type="Ensembl" id="ENSOMYP00000121415.1"/>
    </source>
</evidence>
<protein>
    <recommendedName>
        <fullName evidence="16">ATPase family AAA domain-containing protein 2</fullName>
    </recommendedName>
</protein>
<dbReference type="InterPro" id="IPR041569">
    <property type="entry name" value="AAA_lid_3"/>
</dbReference>
<evidence type="ECO:0000256" key="7">
    <source>
        <dbReference type="ARBA" id="ARBA00022840"/>
    </source>
</evidence>
<dbReference type="Ensembl" id="ENSOMYT00000148977.1">
    <property type="protein sequence ID" value="ENSOMYP00000121415.1"/>
    <property type="gene ID" value="ENSOMYG00000020455.2"/>
</dbReference>
<feature type="region of interest" description="Disordered" evidence="18">
    <location>
        <begin position="9"/>
        <end position="43"/>
    </location>
</feature>
<dbReference type="InterPro" id="IPR003959">
    <property type="entry name" value="ATPase_AAA_core"/>
</dbReference>
<evidence type="ECO:0000256" key="17">
    <source>
        <dbReference type="PROSITE-ProRule" id="PRU00035"/>
    </source>
</evidence>
<gene>
    <name evidence="20" type="primary">LOC110529879</name>
</gene>
<keyword evidence="11 17" id="KW-0103">Bromodomain</keyword>
<evidence type="ECO:0000256" key="9">
    <source>
        <dbReference type="ARBA" id="ARBA00023015"/>
    </source>
</evidence>
<dbReference type="CDD" id="cd05528">
    <property type="entry name" value="Bromo_AAA"/>
    <property type="match status" value="1"/>
</dbReference>
<feature type="domain" description="Bromo" evidence="19">
    <location>
        <begin position="659"/>
        <end position="721"/>
    </location>
</feature>
<dbReference type="PROSITE" id="PS00674">
    <property type="entry name" value="AAA"/>
    <property type="match status" value="1"/>
</dbReference>
<evidence type="ECO:0000256" key="12">
    <source>
        <dbReference type="ARBA" id="ARBA00023159"/>
    </source>
</evidence>
<evidence type="ECO:0000256" key="1">
    <source>
        <dbReference type="ARBA" id="ARBA00004123"/>
    </source>
</evidence>
<feature type="region of interest" description="Disordered" evidence="18">
    <location>
        <begin position="794"/>
        <end position="825"/>
    </location>
</feature>
<dbReference type="FunFam" id="1.20.920.10:FF:000021">
    <property type="entry name" value="ATPase family AAA domain-containing protein 2"/>
    <property type="match status" value="1"/>
</dbReference>
<evidence type="ECO:0000256" key="18">
    <source>
        <dbReference type="SAM" id="MobiDB-lite"/>
    </source>
</evidence>
<keyword evidence="3" id="KW-1017">Isopeptide bond</keyword>
<dbReference type="GO" id="GO:0005524">
    <property type="term" value="F:ATP binding"/>
    <property type="evidence" value="ECO:0007669"/>
    <property type="project" value="UniProtKB-KW"/>
</dbReference>
<accession>A0A8K9V9S4</accession>
<dbReference type="SMART" id="SM00382">
    <property type="entry name" value="AAA"/>
    <property type="match status" value="1"/>
</dbReference>
<dbReference type="PROSITE" id="PS00633">
    <property type="entry name" value="BROMODOMAIN_1"/>
    <property type="match status" value="1"/>
</dbReference>
<dbReference type="FunFam" id="1.10.8.60:FF:000016">
    <property type="entry name" value="ATPase family AAA domain-containing protein 2B"/>
    <property type="match status" value="1"/>
</dbReference>
<keyword evidence="12" id="KW-0010">Activator</keyword>
<dbReference type="GeneTree" id="ENSGT00550000074694"/>
<dbReference type="SUPFAM" id="SSF47370">
    <property type="entry name" value="Bromodomain"/>
    <property type="match status" value="1"/>
</dbReference>
<dbReference type="CDD" id="cd19517">
    <property type="entry name" value="RecA-like_Yta7-like"/>
    <property type="match status" value="1"/>
</dbReference>
<dbReference type="SUPFAM" id="SSF52540">
    <property type="entry name" value="P-loop containing nucleoside triphosphate hydrolases"/>
    <property type="match status" value="2"/>
</dbReference>
<evidence type="ECO:0000256" key="4">
    <source>
        <dbReference type="ARBA" id="ARBA00022553"/>
    </source>
</evidence>
<evidence type="ECO:0000256" key="3">
    <source>
        <dbReference type="ARBA" id="ARBA00022499"/>
    </source>
</evidence>
<reference evidence="20" key="3">
    <citation type="submission" date="2025-09" db="UniProtKB">
        <authorList>
            <consortium name="Ensembl"/>
        </authorList>
    </citation>
    <scope>IDENTIFICATION</scope>
</reference>
<comment type="subcellular location">
    <subcellularLocation>
        <location evidence="1">Nucleus</location>
    </subcellularLocation>
</comment>
<dbReference type="InterPro" id="IPR036427">
    <property type="entry name" value="Bromodomain-like_sf"/>
</dbReference>
<keyword evidence="13" id="KW-0804">Transcription</keyword>
<dbReference type="FunFam" id="3.40.50.300:FF:000061">
    <property type="entry name" value="ATPase family, AAA domain-containing 2"/>
    <property type="match status" value="1"/>
</dbReference>
<dbReference type="FunFam" id="3.40.50.300:FF:000734">
    <property type="entry name" value="ATPase family, AAA domain containing 2"/>
    <property type="match status" value="1"/>
</dbReference>
<keyword evidence="8" id="KW-0832">Ubl conjugation</keyword>
<keyword evidence="21" id="KW-1185">Reference proteome</keyword>
<keyword evidence="7" id="KW-0067">ATP-binding</keyword>
<evidence type="ECO:0000256" key="16">
    <source>
        <dbReference type="ARBA" id="ARBA00071858"/>
    </source>
</evidence>
<dbReference type="InterPro" id="IPR003593">
    <property type="entry name" value="AAA+_ATPase"/>
</dbReference>
<evidence type="ECO:0000256" key="2">
    <source>
        <dbReference type="ARBA" id="ARBA00006914"/>
    </source>
</evidence>
<comment type="similarity">
    <text evidence="2">Belongs to the AAA ATPase family.</text>
</comment>
<dbReference type="GO" id="GO:0016887">
    <property type="term" value="F:ATP hydrolysis activity"/>
    <property type="evidence" value="ECO:0007669"/>
    <property type="project" value="InterPro"/>
</dbReference>
<dbReference type="Pfam" id="PF00004">
    <property type="entry name" value="AAA"/>
    <property type="match status" value="2"/>
</dbReference>
<proteinExistence type="inferred from homology"/>
<name>A0A8K9V9S4_ONCMY</name>
<evidence type="ECO:0000313" key="21">
    <source>
        <dbReference type="Proteomes" id="UP000694395"/>
    </source>
</evidence>
<dbReference type="Pfam" id="PF17862">
    <property type="entry name" value="AAA_lid_3"/>
    <property type="match status" value="1"/>
</dbReference>
<keyword evidence="4" id="KW-0597">Phosphoprotein</keyword>
<dbReference type="Proteomes" id="UP000694395">
    <property type="component" value="Chromosome 8"/>
</dbReference>
<dbReference type="Gene3D" id="1.20.920.10">
    <property type="entry name" value="Bromodomain-like"/>
    <property type="match status" value="1"/>
</dbReference>
<dbReference type="SMART" id="SM00297">
    <property type="entry name" value="BROMO"/>
    <property type="match status" value="1"/>
</dbReference>
<organism evidence="20 21">
    <name type="scientific">Oncorhynchus mykiss</name>
    <name type="common">Rainbow trout</name>
    <name type="synonym">Salmo gairdneri</name>
    <dbReference type="NCBI Taxonomy" id="8022"/>
    <lineage>
        <taxon>Eukaryota</taxon>
        <taxon>Metazoa</taxon>
        <taxon>Chordata</taxon>
        <taxon>Craniata</taxon>
        <taxon>Vertebrata</taxon>
        <taxon>Euteleostomi</taxon>
        <taxon>Actinopterygii</taxon>
        <taxon>Neopterygii</taxon>
        <taxon>Teleostei</taxon>
        <taxon>Protacanthopterygii</taxon>
        <taxon>Salmoniformes</taxon>
        <taxon>Salmonidae</taxon>
        <taxon>Salmoninae</taxon>
        <taxon>Oncorhynchus</taxon>
    </lineage>
</organism>
<dbReference type="InterPro" id="IPR001487">
    <property type="entry name" value="Bromodomain"/>
</dbReference>
<dbReference type="Pfam" id="PF00439">
    <property type="entry name" value="Bromodomain"/>
    <property type="match status" value="1"/>
</dbReference>
<keyword evidence="5" id="KW-0547">Nucleotide-binding</keyword>
<dbReference type="AlphaFoldDB" id="A0A8K9V9S4"/>
<evidence type="ECO:0000256" key="5">
    <source>
        <dbReference type="ARBA" id="ARBA00022741"/>
    </source>
</evidence>
<dbReference type="GO" id="GO:0006337">
    <property type="term" value="P:nucleosome disassembly"/>
    <property type="evidence" value="ECO:0007669"/>
    <property type="project" value="TreeGrafter"/>
</dbReference>
<dbReference type="GO" id="GO:0045815">
    <property type="term" value="P:transcription initiation-coupled chromatin remodeling"/>
    <property type="evidence" value="ECO:0007669"/>
    <property type="project" value="TreeGrafter"/>
</dbReference>
<sequence length="882" mass="99784">MLAVHKMIISQTYLEEEEEDDDDDERDETEEAGEGNDRPYNLRQRKTVQRYEACLPLSLRAEDLASGVLRDRAKVGASLADVDPMNLDTSVKFDSVGGLSNHIQSLKEMVVFPLLYPEVFERFKIQPPRGCLFYGPPGTGKTLVARALANECSQGDKKVSFFMRKGADCLSKWVGESERQLRLLFDQAYLMRPSIIFFDEIDGLAPVRSSRQDQIHSSIVSTLLALMDGLDSRGEIVVIGATNRLDSIDPALRRPGRFDREFLFNLPDRKARRQILEIHTRDWNPRLAEQFVNELAEKCVGYCGADIKALCTEAALVALRRCYPQIYGSSVKLQLDVSTIVLEPGDFSHALRTIVPASQRAQAPPGRALAPNIRPLLANTLATVLEVLLRVFPHAETRHGESRGGNLFIFLLLPLSLSCLQMISNYVLPDHSSALHQPTSYRPRLLLAGPPGSGQSSHLAPAVLHHLDKLSVHLLDLPTLYSVSAKTPEESCAQVFREACRSVPSVVFMPHICDWWDSVSDTVKNTFFSLLQDVPSFTPLLILATTETCYTQLPQEVKLMFQTTYGEVVSLSSPGEEDRRRFFMDLLLVQAARVPSHRRHKALLCEEVLPVAEVPGPRVLSPEEQLRLADQEENTLRELRLFLRDVTKRLAIDKRFNIFSKPVDIEEVSDYLEVIIQPMDLSTVMTKIDTHKYLTAKNFLVDIDLICSNALEYNPDKEPSDKIIRHRACSLKDTAHAMLASELDPEFNRMCEKIKSRRKRGEEHTHTHTHTHTHMFLVGCIVYLFSLPVPGCSKGRKCRMRQSEQSKASTDGTEESPQTPPPPTLVVDQHRLTALLDTVVQRSEGYSVERLERLFSLLSQCIYQHRLDYDKTRLQEVRRTRT</sequence>
<reference evidence="20" key="2">
    <citation type="submission" date="2025-08" db="UniProtKB">
        <authorList>
            <consortium name="Ensembl"/>
        </authorList>
    </citation>
    <scope>IDENTIFICATION</scope>
</reference>
<dbReference type="InterPro" id="IPR045199">
    <property type="entry name" value="ATAD2-like"/>
</dbReference>
<evidence type="ECO:0000256" key="14">
    <source>
        <dbReference type="ARBA" id="ARBA00023242"/>
    </source>
</evidence>
<dbReference type="Gene3D" id="1.10.8.60">
    <property type="match status" value="1"/>
</dbReference>
<dbReference type="PROSITE" id="PS50014">
    <property type="entry name" value="BROMODOMAIN_2"/>
    <property type="match status" value="1"/>
</dbReference>
<dbReference type="PANTHER" id="PTHR23069:SF5">
    <property type="entry name" value="ATPASE FAMILY AAA DOMAIN-CONTAINING PROTEIN 2B"/>
    <property type="match status" value="1"/>
</dbReference>
<evidence type="ECO:0000256" key="6">
    <source>
        <dbReference type="ARBA" id="ARBA00022801"/>
    </source>
</evidence>
<evidence type="ECO:0000256" key="15">
    <source>
        <dbReference type="ARBA" id="ARBA00049360"/>
    </source>
</evidence>